<dbReference type="PRINTS" id="PR00786">
    <property type="entry name" value="NEPRILYSIN"/>
</dbReference>
<evidence type="ECO:0000256" key="1">
    <source>
        <dbReference type="ARBA" id="ARBA00001947"/>
    </source>
</evidence>
<evidence type="ECO:0000259" key="9">
    <source>
        <dbReference type="Pfam" id="PF01431"/>
    </source>
</evidence>
<dbReference type="InterPro" id="IPR000718">
    <property type="entry name" value="Peptidase_M13"/>
</dbReference>
<evidence type="ECO:0008006" key="13">
    <source>
        <dbReference type="Google" id="ProtNLM"/>
    </source>
</evidence>
<proteinExistence type="inferred from homology"/>
<keyword evidence="8" id="KW-0482">Metalloprotease</keyword>
<dbReference type="InterPro" id="IPR008753">
    <property type="entry name" value="Peptidase_M13_N"/>
</dbReference>
<dbReference type="GO" id="GO:0004222">
    <property type="term" value="F:metalloendopeptidase activity"/>
    <property type="evidence" value="ECO:0007669"/>
    <property type="project" value="InterPro"/>
</dbReference>
<evidence type="ECO:0000256" key="7">
    <source>
        <dbReference type="ARBA" id="ARBA00022833"/>
    </source>
</evidence>
<accession>A0A1I8NQ03</accession>
<keyword evidence="5" id="KW-0479">Metal-binding</keyword>
<dbReference type="Pfam" id="PF05649">
    <property type="entry name" value="Peptidase_M13_N"/>
    <property type="match status" value="1"/>
</dbReference>
<dbReference type="Gene3D" id="1.10.1380.10">
    <property type="entry name" value="Neutral endopeptidase , domain2"/>
    <property type="match status" value="2"/>
</dbReference>
<keyword evidence="7" id="KW-0862">Zinc</keyword>
<evidence type="ECO:0000256" key="6">
    <source>
        <dbReference type="ARBA" id="ARBA00022801"/>
    </source>
</evidence>
<dbReference type="CDD" id="cd08662">
    <property type="entry name" value="M13"/>
    <property type="match status" value="1"/>
</dbReference>
<name>A0A1I8NQ03_STOCA</name>
<dbReference type="Pfam" id="PF01431">
    <property type="entry name" value="Peptidase_M13"/>
    <property type="match status" value="1"/>
</dbReference>
<protein>
    <recommendedName>
        <fullName evidence="13">Peptidase M13 C-terminal domain-containing protein</fullName>
    </recommendedName>
</protein>
<keyword evidence="12" id="KW-1185">Reference proteome</keyword>
<keyword evidence="4" id="KW-0645">Protease</keyword>
<evidence type="ECO:0000256" key="2">
    <source>
        <dbReference type="ARBA" id="ARBA00004401"/>
    </source>
</evidence>
<dbReference type="Gene3D" id="3.40.390.10">
    <property type="entry name" value="Collagenase (Catalytic Domain)"/>
    <property type="match status" value="2"/>
</dbReference>
<evidence type="ECO:0000256" key="3">
    <source>
        <dbReference type="ARBA" id="ARBA00007357"/>
    </source>
</evidence>
<keyword evidence="6" id="KW-0378">Hydrolase</keyword>
<dbReference type="EnsemblMetazoa" id="SCAU001019-RA">
    <property type="protein sequence ID" value="SCAU001019-PA"/>
    <property type="gene ID" value="SCAU001019"/>
</dbReference>
<dbReference type="SUPFAM" id="SSF55486">
    <property type="entry name" value="Metalloproteases ('zincins'), catalytic domain"/>
    <property type="match status" value="1"/>
</dbReference>
<dbReference type="AlphaFoldDB" id="A0A1I8NQ03"/>
<dbReference type="InterPro" id="IPR018497">
    <property type="entry name" value="Peptidase_M13_C"/>
</dbReference>
<dbReference type="PANTHER" id="PTHR11733">
    <property type="entry name" value="ZINC METALLOPROTEASE FAMILY M13 NEPRILYSIN-RELATED"/>
    <property type="match status" value="1"/>
</dbReference>
<dbReference type="InterPro" id="IPR024079">
    <property type="entry name" value="MetalloPept_cat_dom_sf"/>
</dbReference>
<feature type="domain" description="Peptidase M13 N-terminal" evidence="10">
    <location>
        <begin position="7"/>
        <end position="205"/>
    </location>
</feature>
<organism evidence="11 12">
    <name type="scientific">Stomoxys calcitrans</name>
    <name type="common">Stable fly</name>
    <name type="synonym">Conops calcitrans</name>
    <dbReference type="NCBI Taxonomy" id="35570"/>
    <lineage>
        <taxon>Eukaryota</taxon>
        <taxon>Metazoa</taxon>
        <taxon>Ecdysozoa</taxon>
        <taxon>Arthropoda</taxon>
        <taxon>Hexapoda</taxon>
        <taxon>Insecta</taxon>
        <taxon>Pterygota</taxon>
        <taxon>Neoptera</taxon>
        <taxon>Endopterygota</taxon>
        <taxon>Diptera</taxon>
        <taxon>Brachycera</taxon>
        <taxon>Muscomorpha</taxon>
        <taxon>Muscoidea</taxon>
        <taxon>Muscidae</taxon>
        <taxon>Stomoxys</taxon>
    </lineage>
</organism>
<dbReference type="VEuPathDB" id="VectorBase:SCAU001019"/>
<dbReference type="GO" id="GO:0005886">
    <property type="term" value="C:plasma membrane"/>
    <property type="evidence" value="ECO:0007669"/>
    <property type="project" value="UniProtKB-SubCell"/>
</dbReference>
<evidence type="ECO:0000259" key="10">
    <source>
        <dbReference type="Pfam" id="PF05649"/>
    </source>
</evidence>
<evidence type="ECO:0000256" key="4">
    <source>
        <dbReference type="ARBA" id="ARBA00022670"/>
    </source>
</evidence>
<dbReference type="GO" id="GO:0016485">
    <property type="term" value="P:protein processing"/>
    <property type="evidence" value="ECO:0007669"/>
    <property type="project" value="TreeGrafter"/>
</dbReference>
<dbReference type="OrthoDB" id="6475849at2759"/>
<comment type="similarity">
    <text evidence="3">Belongs to the peptidase M13 family.</text>
</comment>
<evidence type="ECO:0000256" key="8">
    <source>
        <dbReference type="ARBA" id="ARBA00023049"/>
    </source>
</evidence>
<dbReference type="PROSITE" id="PS51885">
    <property type="entry name" value="NEPRILYSIN"/>
    <property type="match status" value="1"/>
</dbReference>
<reference evidence="11" key="1">
    <citation type="submission" date="2020-05" db="UniProtKB">
        <authorList>
            <consortium name="EnsemblMetazoa"/>
        </authorList>
    </citation>
    <scope>IDENTIFICATION</scope>
    <source>
        <strain evidence="11">USDA</strain>
    </source>
</reference>
<evidence type="ECO:0000313" key="11">
    <source>
        <dbReference type="EnsemblMetazoa" id="SCAU001019-PA"/>
    </source>
</evidence>
<dbReference type="InterPro" id="IPR042089">
    <property type="entry name" value="Peptidase_M13_dom_2"/>
</dbReference>
<dbReference type="PANTHER" id="PTHR11733:SF241">
    <property type="entry name" value="GH26575P-RELATED"/>
    <property type="match status" value="1"/>
</dbReference>
<gene>
    <name evidence="11" type="primary">106095643</name>
</gene>
<feature type="domain" description="Peptidase M13 C-terminal" evidence="9">
    <location>
        <begin position="319"/>
        <end position="523"/>
    </location>
</feature>
<comment type="subcellular location">
    <subcellularLocation>
        <location evidence="2">Cell membrane</location>
        <topology evidence="2">Single-pass type II membrane protein</topology>
    </subcellularLocation>
</comment>
<sequence>MNLTVNPCEDFYEYACGNWKNTIPERHSESKRVNVLDIGFKLNKIIEIILQKKAIVQLVPEYAEELKLARKFYENCRQTQLYPMRKTSKHLEILQKIGGFPAWDDKWNAAQFNWLTMSSHMSEFGIETLIKEDIFSEYPFMPYFLMPSFGFDIKLSYDNLHNKSSMAYLTNRQRMYEILILYGIGANKIEMVLEEIFDFLAEILMVVNGFKEDEYSCEKLSETLKPFELFFNRQTAKDVKRMAIRIQKELRQSLLEATWMDAKTRKAALLKESSMKLYEVNRINLLLFENHIRRLHGLYSEQFNNQTKPLQMMLGMEVNAFYYPLDNSLHIAAGVLQPPTYHPVWPISLKYGTLGYILGHEFSHGFDVQGANYDYTGRNSYWWSEEASQQFEAQAQCFVQSYGNYCVPEINRRINGLLTLNENIADAGGLNLAFRAYRRLANEQSKKVGSPRQAHGKQETMPGLNLTAEQLFFVGAAQIWCSSYREMDYWQELTNTHTIEKYRVLGLMTNSRDFANTYNCPNKNGDKCEVW</sequence>
<comment type="cofactor">
    <cofactor evidence="1">
        <name>Zn(2+)</name>
        <dbReference type="ChEBI" id="CHEBI:29105"/>
    </cofactor>
</comment>
<evidence type="ECO:0000313" key="12">
    <source>
        <dbReference type="Proteomes" id="UP000095300"/>
    </source>
</evidence>
<dbReference type="GO" id="GO:0046872">
    <property type="term" value="F:metal ion binding"/>
    <property type="evidence" value="ECO:0007669"/>
    <property type="project" value="UniProtKB-KW"/>
</dbReference>
<evidence type="ECO:0000256" key="5">
    <source>
        <dbReference type="ARBA" id="ARBA00022723"/>
    </source>
</evidence>
<dbReference type="Proteomes" id="UP000095300">
    <property type="component" value="Unassembled WGS sequence"/>
</dbReference>